<accession>A0ACB9MXM3</accession>
<name>A0ACB9MXM3_BAUVA</name>
<proteinExistence type="predicted"/>
<keyword evidence="2" id="KW-1185">Reference proteome</keyword>
<comment type="caution">
    <text evidence="1">The sequence shown here is derived from an EMBL/GenBank/DDBJ whole genome shotgun (WGS) entry which is preliminary data.</text>
</comment>
<evidence type="ECO:0000313" key="2">
    <source>
        <dbReference type="Proteomes" id="UP000828941"/>
    </source>
</evidence>
<gene>
    <name evidence="1" type="ORF">L6164_021175</name>
</gene>
<protein>
    <submittedName>
        <fullName evidence="1">Uncharacterized protein</fullName>
    </submittedName>
</protein>
<organism evidence="1 2">
    <name type="scientific">Bauhinia variegata</name>
    <name type="common">Purple orchid tree</name>
    <name type="synonym">Phanera variegata</name>
    <dbReference type="NCBI Taxonomy" id="167791"/>
    <lineage>
        <taxon>Eukaryota</taxon>
        <taxon>Viridiplantae</taxon>
        <taxon>Streptophyta</taxon>
        <taxon>Embryophyta</taxon>
        <taxon>Tracheophyta</taxon>
        <taxon>Spermatophyta</taxon>
        <taxon>Magnoliopsida</taxon>
        <taxon>eudicotyledons</taxon>
        <taxon>Gunneridae</taxon>
        <taxon>Pentapetalae</taxon>
        <taxon>rosids</taxon>
        <taxon>fabids</taxon>
        <taxon>Fabales</taxon>
        <taxon>Fabaceae</taxon>
        <taxon>Cercidoideae</taxon>
        <taxon>Cercideae</taxon>
        <taxon>Bauhiniinae</taxon>
        <taxon>Bauhinia</taxon>
    </lineage>
</organism>
<reference evidence="1 2" key="1">
    <citation type="journal article" date="2022" name="DNA Res.">
        <title>Chromosomal-level genome assembly of the orchid tree Bauhinia variegata (Leguminosae; Cercidoideae) supports the allotetraploid origin hypothesis of Bauhinia.</title>
        <authorList>
            <person name="Zhong Y."/>
            <person name="Chen Y."/>
            <person name="Zheng D."/>
            <person name="Pang J."/>
            <person name="Liu Y."/>
            <person name="Luo S."/>
            <person name="Meng S."/>
            <person name="Qian L."/>
            <person name="Wei D."/>
            <person name="Dai S."/>
            <person name="Zhou R."/>
        </authorList>
    </citation>
    <scope>NUCLEOTIDE SEQUENCE [LARGE SCALE GENOMIC DNA]</scope>
    <source>
        <strain evidence="1">BV-YZ2020</strain>
    </source>
</reference>
<dbReference type="EMBL" id="CM039433">
    <property type="protein sequence ID" value="KAI4328852.1"/>
    <property type="molecule type" value="Genomic_DNA"/>
</dbReference>
<dbReference type="Proteomes" id="UP000828941">
    <property type="component" value="Chromosome 8"/>
</dbReference>
<sequence length="194" mass="21448">MWSTIANLKENFNKIALDVHEDDDEEELEINGRTNEENSPLTDRRNSHSFARAKSVSSALVTNGIDPTYTSEIEQYKAEIKRLQASEAEVKALSVNYAALLKETEDQIVRLNQENSSSKQSLEVTKANGSNSAKGSNDQSPNRQHKFTSQLKSRYAGNQNGVSPGQDAINNGIVPALESEAIHGRMESKNSNLR</sequence>
<evidence type="ECO:0000313" key="1">
    <source>
        <dbReference type="EMBL" id="KAI4328852.1"/>
    </source>
</evidence>